<evidence type="ECO:0000313" key="3">
    <source>
        <dbReference type="EMBL" id="NEY21536.1"/>
    </source>
</evidence>
<comment type="caution">
    <text evidence="3">The sequence shown here is derived from an EMBL/GenBank/DDBJ whole genome shotgun (WGS) entry which is preliminary data.</text>
</comment>
<dbReference type="EMBL" id="JAAIWK010000038">
    <property type="protein sequence ID" value="NEY21536.1"/>
    <property type="molecule type" value="Genomic_DNA"/>
</dbReference>
<dbReference type="Proteomes" id="UP000476934">
    <property type="component" value="Unassembled WGS sequence"/>
</dbReference>
<feature type="compositionally biased region" description="Acidic residues" evidence="1">
    <location>
        <begin position="126"/>
        <end position="136"/>
    </location>
</feature>
<protein>
    <submittedName>
        <fullName evidence="3">YtxH domain-containing protein</fullName>
    </submittedName>
</protein>
<name>A0A6M0P9Q1_9BACI</name>
<gene>
    <name evidence="3" type="ORF">G4D61_16550</name>
</gene>
<proteinExistence type="predicted"/>
<dbReference type="PANTHER" id="PTHR35792:SF1">
    <property type="entry name" value="SLL0268 PROTEIN"/>
    <property type="match status" value="1"/>
</dbReference>
<dbReference type="InterPro" id="IPR052928">
    <property type="entry name" value="Desiccation-related_membrane"/>
</dbReference>
<evidence type="ECO:0000256" key="1">
    <source>
        <dbReference type="SAM" id="MobiDB-lite"/>
    </source>
</evidence>
<sequence length="136" mass="14605">MANSSQEVEEKRGSKDFVTGALIGSFVGAAVALLLAPKSGKELREDIGEQVSTIRGKADGWRELASEKGNIIVSTANEKSKQVRNLAVEKGEQLRVKGAQIKENVKLKAQQFSKKSSNEVGMEEGVSSEEADTVVE</sequence>
<feature type="transmembrane region" description="Helical" evidence="2">
    <location>
        <begin position="17"/>
        <end position="36"/>
    </location>
</feature>
<organism evidence="3 4">
    <name type="scientific">Heyndrickxia ginsengihumi</name>
    <dbReference type="NCBI Taxonomy" id="363870"/>
    <lineage>
        <taxon>Bacteria</taxon>
        <taxon>Bacillati</taxon>
        <taxon>Bacillota</taxon>
        <taxon>Bacilli</taxon>
        <taxon>Bacillales</taxon>
        <taxon>Bacillaceae</taxon>
        <taxon>Heyndrickxia</taxon>
    </lineage>
</organism>
<keyword evidence="2" id="KW-0812">Transmembrane</keyword>
<evidence type="ECO:0000256" key="2">
    <source>
        <dbReference type="SAM" id="Phobius"/>
    </source>
</evidence>
<reference evidence="3 4" key="1">
    <citation type="submission" date="2020-03" db="EMBL/GenBank/DDBJ databases">
        <title>Bacillus aquiflavi sp. nov., isolated from yellow water of strong flavor Chinese baijiu in Yibin region of China.</title>
        <authorList>
            <person name="Xie J."/>
        </authorList>
    </citation>
    <scope>NUCLEOTIDE SEQUENCE [LARGE SCALE GENOMIC DNA]</scope>
    <source>
        <strain evidence="3 4">Gsoil 114</strain>
    </source>
</reference>
<dbReference type="AlphaFoldDB" id="A0A6M0P9Q1"/>
<feature type="region of interest" description="Disordered" evidence="1">
    <location>
        <begin position="113"/>
        <end position="136"/>
    </location>
</feature>
<keyword evidence="4" id="KW-1185">Reference proteome</keyword>
<dbReference type="InterPro" id="IPR024623">
    <property type="entry name" value="YtxH"/>
</dbReference>
<dbReference type="Pfam" id="PF12732">
    <property type="entry name" value="YtxH"/>
    <property type="match status" value="1"/>
</dbReference>
<dbReference type="PANTHER" id="PTHR35792">
    <property type="entry name" value="GENERAL STRESS PROTEIN"/>
    <property type="match status" value="1"/>
</dbReference>
<evidence type="ECO:0000313" key="4">
    <source>
        <dbReference type="Proteomes" id="UP000476934"/>
    </source>
</evidence>
<keyword evidence="2" id="KW-0472">Membrane</keyword>
<keyword evidence="2" id="KW-1133">Transmembrane helix</keyword>
<dbReference type="RefSeq" id="WP_163174477.1">
    <property type="nucleotide sequence ID" value="NZ_JAAIWK010000038.1"/>
</dbReference>
<accession>A0A6M0P9Q1</accession>